<reference evidence="1" key="1">
    <citation type="submission" date="2022-07" db="EMBL/GenBank/DDBJ databases">
        <authorList>
            <person name="Macas J."/>
            <person name="Novak P."/>
            <person name="Neumann P."/>
        </authorList>
    </citation>
    <scope>NUCLEOTIDE SEQUENCE</scope>
</reference>
<accession>A0AAV0EUH0</accession>
<comment type="caution">
    <text evidence="1">The sequence shown here is derived from an EMBL/GenBank/DDBJ whole genome shotgun (WGS) entry which is preliminary data.</text>
</comment>
<dbReference type="AlphaFoldDB" id="A0AAV0EUH0"/>
<evidence type="ECO:0000313" key="1">
    <source>
        <dbReference type="EMBL" id="CAH9126875.1"/>
    </source>
</evidence>
<proteinExistence type="predicted"/>
<evidence type="ECO:0000313" key="2">
    <source>
        <dbReference type="Proteomes" id="UP001152523"/>
    </source>
</evidence>
<dbReference type="EMBL" id="CAMAPF010000945">
    <property type="protein sequence ID" value="CAH9126875.1"/>
    <property type="molecule type" value="Genomic_DNA"/>
</dbReference>
<gene>
    <name evidence="1" type="ORF">CEPIT_LOCUS27879</name>
</gene>
<sequence>MLKKSLKHKDDLYVVSDCHEGILNVVHSVFPHAKHSFRGSARSVSWIFLQAARASSVYECEEHISMLDYDYPPSYTKILGKNCNDKWSRAYASLNRYSVIMSNNAESLNVVAVTAREYPICELVEFIVGTMQKLLHLIILGSLPILNLS</sequence>
<keyword evidence="2" id="KW-1185">Reference proteome</keyword>
<name>A0AAV0EUH0_9ASTE</name>
<protein>
    <submittedName>
        <fullName evidence="1">Uncharacterized protein</fullName>
    </submittedName>
</protein>
<dbReference type="Proteomes" id="UP001152523">
    <property type="component" value="Unassembled WGS sequence"/>
</dbReference>
<organism evidence="1 2">
    <name type="scientific">Cuscuta epithymum</name>
    <dbReference type="NCBI Taxonomy" id="186058"/>
    <lineage>
        <taxon>Eukaryota</taxon>
        <taxon>Viridiplantae</taxon>
        <taxon>Streptophyta</taxon>
        <taxon>Embryophyta</taxon>
        <taxon>Tracheophyta</taxon>
        <taxon>Spermatophyta</taxon>
        <taxon>Magnoliopsida</taxon>
        <taxon>eudicotyledons</taxon>
        <taxon>Gunneridae</taxon>
        <taxon>Pentapetalae</taxon>
        <taxon>asterids</taxon>
        <taxon>lamiids</taxon>
        <taxon>Solanales</taxon>
        <taxon>Convolvulaceae</taxon>
        <taxon>Cuscuteae</taxon>
        <taxon>Cuscuta</taxon>
        <taxon>Cuscuta subgen. Cuscuta</taxon>
    </lineage>
</organism>